<feature type="coiled-coil region" evidence="1">
    <location>
        <begin position="4"/>
        <end position="49"/>
    </location>
</feature>
<organism evidence="3 4">
    <name type="scientific">Daphnia sinensis</name>
    <dbReference type="NCBI Taxonomy" id="1820382"/>
    <lineage>
        <taxon>Eukaryota</taxon>
        <taxon>Metazoa</taxon>
        <taxon>Ecdysozoa</taxon>
        <taxon>Arthropoda</taxon>
        <taxon>Crustacea</taxon>
        <taxon>Branchiopoda</taxon>
        <taxon>Diplostraca</taxon>
        <taxon>Cladocera</taxon>
        <taxon>Anomopoda</taxon>
        <taxon>Daphniidae</taxon>
        <taxon>Daphnia</taxon>
        <taxon>Daphnia similis group</taxon>
    </lineage>
</organism>
<name>A0AAD5L2F1_9CRUS</name>
<reference evidence="3" key="1">
    <citation type="submission" date="2022-05" db="EMBL/GenBank/DDBJ databases">
        <title>A multi-omics perspective on studying reproductive biology in Daphnia sinensis.</title>
        <authorList>
            <person name="Jia J."/>
        </authorList>
    </citation>
    <scope>NUCLEOTIDE SEQUENCE</scope>
    <source>
        <strain evidence="3">WSL</strain>
    </source>
</reference>
<keyword evidence="1" id="KW-0175">Coiled coil</keyword>
<evidence type="ECO:0000256" key="1">
    <source>
        <dbReference type="SAM" id="Coils"/>
    </source>
</evidence>
<feature type="compositionally biased region" description="Basic and acidic residues" evidence="2">
    <location>
        <begin position="61"/>
        <end position="73"/>
    </location>
</feature>
<dbReference type="AlphaFoldDB" id="A0AAD5L2F1"/>
<gene>
    <name evidence="3" type="ORF">GHT06_003864</name>
</gene>
<keyword evidence="4" id="KW-1185">Reference proteome</keyword>
<dbReference type="Proteomes" id="UP000820818">
    <property type="component" value="Unassembled WGS sequence"/>
</dbReference>
<dbReference type="EMBL" id="WJBH02000290">
    <property type="protein sequence ID" value="KAI9549678.1"/>
    <property type="molecule type" value="Genomic_DNA"/>
</dbReference>
<comment type="caution">
    <text evidence="3">The sequence shown here is derived from an EMBL/GenBank/DDBJ whole genome shotgun (WGS) entry which is preliminary data.</text>
</comment>
<accession>A0AAD5L2F1</accession>
<evidence type="ECO:0000313" key="4">
    <source>
        <dbReference type="Proteomes" id="UP000820818"/>
    </source>
</evidence>
<feature type="region of interest" description="Disordered" evidence="2">
    <location>
        <begin position="61"/>
        <end position="88"/>
    </location>
</feature>
<evidence type="ECO:0000256" key="2">
    <source>
        <dbReference type="SAM" id="MobiDB-lite"/>
    </source>
</evidence>
<proteinExistence type="predicted"/>
<evidence type="ECO:0000313" key="3">
    <source>
        <dbReference type="EMBL" id="KAI9549678.1"/>
    </source>
</evidence>
<sequence length="1172" mass="130183">MGDNADLEDRVQRLERLLAEERAEFVRLLAEERAERAKTEARYRQLQLRTRVGRWADRVDREREETARDRGTRGVDMWGDPLSDDTDTSVQEHVCGEVALPASVSAVGGNSNPEDKDEPMEEVQLVHTEGRVVWNIDDVVGLTSHEIAKWKTVWGGDRPVDTRLHSIMDLRSTDICVVVRLCLALLEHDATKRAVGVEPMVAAPSVAHRVTRSSDPEELSYTRVLTIMQGDTQLGKTEEMCLLAWIAYFLDGCIPVLLIKVAGGTAQGPAITETFSNSFNRLIDTLLVENHAAWGIAKDSEEWRSRFYVSAARCPNHPAIGCTVAFFLANWQQIEKAYRYITAMSQKIGMKVDAAGLPRFRIALLVDEIHQTIKTPGGQTSPCEKPLYSVHDKFKRGWGALLARFKYPAHPFPGLSKAVAYMVGFTATPLSLFTLDGNIPRILAMPERDTHINYNVLGRDKRENYTINRAVTPDRRNVTNKMPKSAAYDIPLDFLGGRSANDLLQQYGFAPNRITKKAKSTVPYLDSLATVLENVLKKRPNDTVGPDHDAIDMALRDLLASGNPELMLVLSDKAKTHIGQVAVAEFVLDKVSPDDSVVIVQWRYDALEIWSPVDIKSFVVDACEDALDETIQSAANHVSTRHFNNTHVTTIAYKHLLLIGVAIDAVYKLADATGILFRMVAISGEIAMAGATFKATHGKTPNKHRGHVTRMVALFSWFASVGRGMHMEATIQALGRLCTVIPDPRSIVEPPVLYAPIALHVFHELGLRVVALLPEACALFPDATSFSELVDAAIEADSVRFAALGALCREIHPTRTGRRHKPGIVSVTRAAVQKPFTRQYMDVRDKWGTDLPGEEMIVNIKEDEPGVTPSDIMSIDLSQAVPLPQPSPPNKAQCAAFATVIVRLAVDAENAWRFDASDFFTRPRNTRGELTLAVKLIEECLCALRHVVVGFGHVLFEDSGSDNPTLAQWLDQDRELDDGPLWTASRADMGRRLAVCQGGDFAMDVATGDALDALLRKVGVGAVDGVFGVPMVLRRAIVDRYAKEVRAKAPVARAPVEAGDSMRPDPERRRAYCEAFIADLKDVSELSREEWETYQVRVGRNDETFRMLANAFVYGVWDVRERALNEITNPHNMYKWSKSANGHSWRSELSEGPHIVKRGGVWCLCKDFVPFI</sequence>
<protein>
    <submittedName>
        <fullName evidence="3">Uncharacterized protein</fullName>
    </submittedName>
</protein>